<dbReference type="InterPro" id="IPR010260">
    <property type="entry name" value="AlpA"/>
</dbReference>
<evidence type="ECO:0000313" key="4">
    <source>
        <dbReference type="Proteomes" id="UP001215549"/>
    </source>
</evidence>
<dbReference type="Pfam" id="PF05930">
    <property type="entry name" value="Phage_AlpA"/>
    <property type="match status" value="1"/>
</dbReference>
<gene>
    <name evidence="2" type="ORF">JHX88_03015</name>
    <name evidence="1" type="ORF">SAMN05421772_101680</name>
</gene>
<organism evidence="1 3">
    <name type="scientific">Paracoccus saliphilus</name>
    <dbReference type="NCBI Taxonomy" id="405559"/>
    <lineage>
        <taxon>Bacteria</taxon>
        <taxon>Pseudomonadati</taxon>
        <taxon>Pseudomonadota</taxon>
        <taxon>Alphaproteobacteria</taxon>
        <taxon>Rhodobacterales</taxon>
        <taxon>Paracoccaceae</taxon>
        <taxon>Paracoccus</taxon>
    </lineage>
</organism>
<dbReference type="InterPro" id="IPR052931">
    <property type="entry name" value="Prophage_regulatory_activator"/>
</dbReference>
<proteinExistence type="predicted"/>
<evidence type="ECO:0000313" key="2">
    <source>
        <dbReference type="EMBL" id="WCR03755.1"/>
    </source>
</evidence>
<dbReference type="Proteomes" id="UP000186216">
    <property type="component" value="Unassembled WGS sequence"/>
</dbReference>
<accession>A0AA45W1S1</accession>
<name>A0AA45W1S1_9RHOB</name>
<dbReference type="Gene3D" id="1.10.238.160">
    <property type="match status" value="1"/>
</dbReference>
<protein>
    <submittedName>
        <fullName evidence="2">AlpA family transcriptional regulator</fullName>
    </submittedName>
    <submittedName>
        <fullName evidence="1">Transcriptional regulator, AlpA family</fullName>
    </submittedName>
</protein>
<dbReference type="EMBL" id="FTOU01000001">
    <property type="protein sequence ID" value="SIS59072.1"/>
    <property type="molecule type" value="Genomic_DNA"/>
</dbReference>
<dbReference type="AlphaFoldDB" id="A0AA45W1S1"/>
<dbReference type="EMBL" id="CP067140">
    <property type="protein sequence ID" value="WCR03755.1"/>
    <property type="molecule type" value="Genomic_DNA"/>
</dbReference>
<reference evidence="1 3" key="1">
    <citation type="submission" date="2017-01" db="EMBL/GenBank/DDBJ databases">
        <authorList>
            <person name="Varghese N."/>
            <person name="Submissions S."/>
        </authorList>
    </citation>
    <scope>NUCLEOTIDE SEQUENCE [LARGE SCALE GENOMIC DNA]</scope>
    <source>
        <strain evidence="1 3">DSM 18447</strain>
    </source>
</reference>
<reference evidence="2 4" key="2">
    <citation type="submission" date="2021-01" db="EMBL/GenBank/DDBJ databases">
        <title>Biogeographic distribution of Paracoccus.</title>
        <authorList>
            <person name="Hollensteiner J."/>
            <person name="Leineberger J."/>
            <person name="Brinkhoff T."/>
            <person name="Daniel R."/>
        </authorList>
    </citation>
    <scope>NUCLEOTIDE SEQUENCE [LARGE SCALE GENOMIC DNA]</scope>
    <source>
        <strain evidence="2 4">DSM 18447</strain>
    </source>
</reference>
<keyword evidence="4" id="KW-1185">Reference proteome</keyword>
<evidence type="ECO:0000313" key="3">
    <source>
        <dbReference type="Proteomes" id="UP000186216"/>
    </source>
</evidence>
<dbReference type="Proteomes" id="UP001215549">
    <property type="component" value="Chromosome"/>
</dbReference>
<evidence type="ECO:0000313" key="1">
    <source>
        <dbReference type="EMBL" id="SIS59072.1"/>
    </source>
</evidence>
<dbReference type="PANTHER" id="PTHR36154">
    <property type="entry name" value="DNA-BINDING TRANSCRIPTIONAL ACTIVATOR ALPA"/>
    <property type="match status" value="1"/>
</dbReference>
<sequence>MTKHLRLPAVMEVTGLARSTIYAQIAEGKFPAPVKLGSRAVAWPETAIIEWLNSRPSAAAA</sequence>
<dbReference type="PANTHER" id="PTHR36154:SF1">
    <property type="entry name" value="DNA-BINDING TRANSCRIPTIONAL ACTIVATOR ALPA"/>
    <property type="match status" value="1"/>
</dbReference>